<dbReference type="RefSeq" id="WP_369343140.1">
    <property type="nucleotide sequence ID" value="NZ_CP129675.1"/>
</dbReference>
<feature type="region of interest" description="Disordered" evidence="1">
    <location>
        <begin position="1"/>
        <end position="22"/>
    </location>
</feature>
<dbReference type="AlphaFoldDB" id="A0AB39UCK8"/>
<name>A0AB39UCK8_9BIFI</name>
<reference evidence="2" key="1">
    <citation type="submission" date="2023-07" db="EMBL/GenBank/DDBJ databases">
        <title>Bifidobacterium aquikefiriaerophilum sp. nov. and Bifidobacterium eccum sp. nov., isolated from water kefir.</title>
        <authorList>
            <person name="Breselge S."/>
            <person name="Bellassi P."/>
            <person name="Barcenilla C."/>
            <person name="Alvarez-Ordonez A."/>
            <person name="Morelli L."/>
            <person name="Cotter P.D."/>
        </authorList>
    </citation>
    <scope>NUCLEOTIDE SEQUENCE</scope>
    <source>
        <strain evidence="2">WK048_4_13</strain>
    </source>
</reference>
<organism evidence="2">
    <name type="scientific">Bifidobacterium fermentum</name>
    <dbReference type="NCBI Taxonomy" id="3059035"/>
    <lineage>
        <taxon>Bacteria</taxon>
        <taxon>Bacillati</taxon>
        <taxon>Actinomycetota</taxon>
        <taxon>Actinomycetes</taxon>
        <taxon>Bifidobacteriales</taxon>
        <taxon>Bifidobacteriaceae</taxon>
        <taxon>Bifidobacterium</taxon>
    </lineage>
</organism>
<evidence type="ECO:0000256" key="1">
    <source>
        <dbReference type="SAM" id="MobiDB-lite"/>
    </source>
</evidence>
<evidence type="ECO:0000313" key="2">
    <source>
        <dbReference type="EMBL" id="XDS46617.1"/>
    </source>
</evidence>
<feature type="compositionally biased region" description="Polar residues" evidence="1">
    <location>
        <begin position="7"/>
        <end position="18"/>
    </location>
</feature>
<gene>
    <name evidence="2" type="ORF">QN217_00180</name>
</gene>
<accession>A0AB39UCK8</accession>
<dbReference type="EMBL" id="CP129675">
    <property type="protein sequence ID" value="XDS46617.1"/>
    <property type="molecule type" value="Genomic_DNA"/>
</dbReference>
<sequence length="156" mass="17469">MSAIRASLSSCSATQEVNPQPHDIQTEKMTVVIRPIKHSHTLCMWIIRLICVCGEQCGFNPPHRFASGLPSDTHVDRHAACKGVMCMIHGQVTDHPGKDGNECERLGRCKALNRFFGLGDDEMQASLACHWSFRTINIVNYVSFPMMNRSTRIPDD</sequence>
<protein>
    <submittedName>
        <fullName evidence="2">Uncharacterized protein</fullName>
    </submittedName>
</protein>
<proteinExistence type="predicted"/>